<evidence type="ECO:0000256" key="4">
    <source>
        <dbReference type="ARBA" id="ARBA00022989"/>
    </source>
</evidence>
<evidence type="ECO:0000256" key="2">
    <source>
        <dbReference type="ARBA" id="ARBA00022448"/>
    </source>
</evidence>
<feature type="transmembrane region" description="Helical" evidence="6">
    <location>
        <begin position="176"/>
        <end position="203"/>
    </location>
</feature>
<dbReference type="RefSeq" id="XP_045962803.1">
    <property type="nucleotide sequence ID" value="XM_046105663.1"/>
</dbReference>
<dbReference type="GO" id="GO:0005886">
    <property type="term" value="C:plasma membrane"/>
    <property type="evidence" value="ECO:0007669"/>
    <property type="project" value="TreeGrafter"/>
</dbReference>
<feature type="transmembrane region" description="Helical" evidence="6">
    <location>
        <begin position="544"/>
        <end position="564"/>
    </location>
</feature>
<protein>
    <submittedName>
        <fullName evidence="8">Major facilitator superfamily domain-containing protein</fullName>
    </submittedName>
</protein>
<feature type="transmembrane region" description="Helical" evidence="6">
    <location>
        <begin position="346"/>
        <end position="368"/>
    </location>
</feature>
<feature type="transmembrane region" description="Helical" evidence="6">
    <location>
        <begin position="517"/>
        <end position="538"/>
    </location>
</feature>
<reference evidence="8" key="1">
    <citation type="journal article" date="2021" name="Nat. Commun.">
        <title>Genetic determinants of endophytism in the Arabidopsis root mycobiome.</title>
        <authorList>
            <person name="Mesny F."/>
            <person name="Miyauchi S."/>
            <person name="Thiergart T."/>
            <person name="Pickel B."/>
            <person name="Atanasova L."/>
            <person name="Karlsson M."/>
            <person name="Huettel B."/>
            <person name="Barry K.W."/>
            <person name="Haridas S."/>
            <person name="Chen C."/>
            <person name="Bauer D."/>
            <person name="Andreopoulos W."/>
            <person name="Pangilinan J."/>
            <person name="LaButti K."/>
            <person name="Riley R."/>
            <person name="Lipzen A."/>
            <person name="Clum A."/>
            <person name="Drula E."/>
            <person name="Henrissat B."/>
            <person name="Kohler A."/>
            <person name="Grigoriev I.V."/>
            <person name="Martin F.M."/>
            <person name="Hacquard S."/>
        </authorList>
    </citation>
    <scope>NUCLEOTIDE SEQUENCE</scope>
    <source>
        <strain evidence="8">MPI-SDFR-AT-0073</strain>
    </source>
</reference>
<keyword evidence="2" id="KW-0813">Transport</keyword>
<name>A0A9P8UUR7_9PEZI</name>
<sequence>MDQSEREAASRRGDTRRFTTMEGWREVANNLYYIAGQGLINIDADLLDDDKDIITRKAVHTRRISSLAKRNDDINAIKDTNKSVNSEEKLEAVVVEEPYHIFPPRQRWQVVITIGAAGLFSGLSSNIYFPALDLIAQDLNVSLQLVSLTITSYLIIQGISPVIWGSFADALGRRPIYIASFSVYILANIALSFSPNFIVLIVFRGLQAAGSASTVSIGNGVIQDIAPPAKRGSYISFYQAIRNFSIAVGPVLGGALSNSFGFRSIFVFLFVISSIVLTVIVIFLPETMRSIAGNGSIRLKGIYNPLIRLITKEPNYMQDPEEAIVRKGITVSAFTDPLRLFLQKDVLLNLIFGGVIYTIWSMVTSTTTSLFKSAFGLNELLIGLSFLPNGVGTIVGSAIIGNLMNRDFRTAEGAYKVEHNLPAEFKLPAKALPADFKIEHARLNNLSWVTLLFVASTGVYGLTVQNVTLTSLPGWIIVPLLLQFLIAATSNAVFAMNQTLVSDLCPGKGASSTAINNLVRCSLAAVGVAFAETMLGALGPAVSFLLLAFIVVIFIPIAVVNWFYGPTWRMERLQMQERLERKESA</sequence>
<dbReference type="PANTHER" id="PTHR23502">
    <property type="entry name" value="MAJOR FACILITATOR SUPERFAMILY"/>
    <property type="match status" value="1"/>
</dbReference>
<keyword evidence="9" id="KW-1185">Reference proteome</keyword>
<keyword evidence="3 6" id="KW-0812">Transmembrane</keyword>
<proteinExistence type="predicted"/>
<dbReference type="InterPro" id="IPR020846">
    <property type="entry name" value="MFS_dom"/>
</dbReference>
<evidence type="ECO:0000313" key="8">
    <source>
        <dbReference type="EMBL" id="KAH6658569.1"/>
    </source>
</evidence>
<evidence type="ECO:0000256" key="3">
    <source>
        <dbReference type="ARBA" id="ARBA00022692"/>
    </source>
</evidence>
<dbReference type="GO" id="GO:0022857">
    <property type="term" value="F:transmembrane transporter activity"/>
    <property type="evidence" value="ECO:0007669"/>
    <property type="project" value="InterPro"/>
</dbReference>
<dbReference type="Proteomes" id="UP000758603">
    <property type="component" value="Unassembled WGS sequence"/>
</dbReference>
<evidence type="ECO:0000256" key="1">
    <source>
        <dbReference type="ARBA" id="ARBA00004141"/>
    </source>
</evidence>
<dbReference type="PROSITE" id="PS50850">
    <property type="entry name" value="MFS"/>
    <property type="match status" value="1"/>
</dbReference>
<dbReference type="FunFam" id="1.20.1250.20:FF:000172">
    <property type="entry name" value="MFS multidrug resistance transporter"/>
    <property type="match status" value="1"/>
</dbReference>
<gene>
    <name evidence="8" type="ORF">BKA67DRAFT_635739</name>
</gene>
<dbReference type="Gene3D" id="1.20.1250.20">
    <property type="entry name" value="MFS general substrate transporter like domains"/>
    <property type="match status" value="1"/>
</dbReference>
<feature type="transmembrane region" description="Helical" evidence="6">
    <location>
        <begin position="260"/>
        <end position="284"/>
    </location>
</feature>
<evidence type="ECO:0000313" key="9">
    <source>
        <dbReference type="Proteomes" id="UP000758603"/>
    </source>
</evidence>
<evidence type="ECO:0000256" key="6">
    <source>
        <dbReference type="SAM" id="Phobius"/>
    </source>
</evidence>
<evidence type="ECO:0000256" key="5">
    <source>
        <dbReference type="ARBA" id="ARBA00023136"/>
    </source>
</evidence>
<dbReference type="SUPFAM" id="SSF103473">
    <property type="entry name" value="MFS general substrate transporter"/>
    <property type="match status" value="1"/>
</dbReference>
<evidence type="ECO:0000259" key="7">
    <source>
        <dbReference type="PROSITE" id="PS50850"/>
    </source>
</evidence>
<feature type="transmembrane region" description="Helical" evidence="6">
    <location>
        <begin position="380"/>
        <end position="400"/>
    </location>
</feature>
<feature type="transmembrane region" description="Helical" evidence="6">
    <location>
        <begin position="475"/>
        <end position="496"/>
    </location>
</feature>
<dbReference type="InterPro" id="IPR036259">
    <property type="entry name" value="MFS_trans_sf"/>
</dbReference>
<feature type="transmembrane region" description="Helical" evidence="6">
    <location>
        <begin position="141"/>
        <end position="164"/>
    </location>
</feature>
<keyword evidence="4 6" id="KW-1133">Transmembrane helix</keyword>
<feature type="transmembrane region" description="Helical" evidence="6">
    <location>
        <begin position="110"/>
        <end position="129"/>
    </location>
</feature>
<dbReference type="GeneID" id="70134554"/>
<dbReference type="EMBL" id="JAGPXC010000002">
    <property type="protein sequence ID" value="KAH6658569.1"/>
    <property type="molecule type" value="Genomic_DNA"/>
</dbReference>
<dbReference type="InterPro" id="IPR011701">
    <property type="entry name" value="MFS"/>
</dbReference>
<organism evidence="8 9">
    <name type="scientific">Truncatella angustata</name>
    <dbReference type="NCBI Taxonomy" id="152316"/>
    <lineage>
        <taxon>Eukaryota</taxon>
        <taxon>Fungi</taxon>
        <taxon>Dikarya</taxon>
        <taxon>Ascomycota</taxon>
        <taxon>Pezizomycotina</taxon>
        <taxon>Sordariomycetes</taxon>
        <taxon>Xylariomycetidae</taxon>
        <taxon>Amphisphaeriales</taxon>
        <taxon>Sporocadaceae</taxon>
        <taxon>Truncatella</taxon>
    </lineage>
</organism>
<feature type="domain" description="Major facilitator superfamily (MFS) profile" evidence="7">
    <location>
        <begin position="110"/>
        <end position="569"/>
    </location>
</feature>
<dbReference type="PANTHER" id="PTHR23502:SF26">
    <property type="entry name" value="MAJOR FACILITATOR SUPERFAMILY (MFS) PROFILE DOMAIN-CONTAINING PROTEIN"/>
    <property type="match status" value="1"/>
</dbReference>
<feature type="transmembrane region" description="Helical" evidence="6">
    <location>
        <begin position="446"/>
        <end position="463"/>
    </location>
</feature>
<dbReference type="AlphaFoldDB" id="A0A9P8UUR7"/>
<comment type="caution">
    <text evidence="8">The sequence shown here is derived from an EMBL/GenBank/DDBJ whole genome shotgun (WGS) entry which is preliminary data.</text>
</comment>
<dbReference type="Pfam" id="PF07690">
    <property type="entry name" value="MFS_1"/>
    <property type="match status" value="1"/>
</dbReference>
<comment type="subcellular location">
    <subcellularLocation>
        <location evidence="1">Membrane</location>
        <topology evidence="1">Multi-pass membrane protein</topology>
    </subcellularLocation>
</comment>
<keyword evidence="5 6" id="KW-0472">Membrane</keyword>
<accession>A0A9P8UUR7</accession>
<dbReference type="OrthoDB" id="440553at2759"/>